<evidence type="ECO:0000313" key="2">
    <source>
        <dbReference type="EMBL" id="GET34301.1"/>
    </source>
</evidence>
<dbReference type="RefSeq" id="WP_025865341.1">
    <property type="nucleotide sequence ID" value="NZ_BLAX01000001.1"/>
</dbReference>
<gene>
    <name evidence="2" type="ORF">PbJCM13498_31640</name>
</gene>
<dbReference type="Pfam" id="PF05139">
    <property type="entry name" value="Erythro_esteras"/>
    <property type="match status" value="1"/>
</dbReference>
<feature type="signal peptide" evidence="1">
    <location>
        <begin position="1"/>
        <end position="23"/>
    </location>
</feature>
<dbReference type="SUPFAM" id="SSF159501">
    <property type="entry name" value="EreA/ChaN-like"/>
    <property type="match status" value="1"/>
</dbReference>
<dbReference type="EMBL" id="BLAX01000001">
    <property type="protein sequence ID" value="GET34301.1"/>
    <property type="molecule type" value="Genomic_DNA"/>
</dbReference>
<dbReference type="PROSITE" id="PS51257">
    <property type="entry name" value="PROKAR_LIPOPROTEIN"/>
    <property type="match status" value="1"/>
</dbReference>
<proteinExistence type="predicted"/>
<name>A0A5M4B312_9BACT</name>
<organism evidence="2 3">
    <name type="scientific">Prolixibacter bellariivorans</name>
    <dbReference type="NCBI Taxonomy" id="314319"/>
    <lineage>
        <taxon>Bacteria</taxon>
        <taxon>Pseudomonadati</taxon>
        <taxon>Bacteroidota</taxon>
        <taxon>Bacteroidia</taxon>
        <taxon>Marinilabiliales</taxon>
        <taxon>Prolixibacteraceae</taxon>
        <taxon>Prolixibacter</taxon>
    </lineage>
</organism>
<keyword evidence="1" id="KW-0732">Signal</keyword>
<reference evidence="2 3" key="1">
    <citation type="submission" date="2019-10" db="EMBL/GenBank/DDBJ databases">
        <title>Prolixibacter strains distinguished by the presence of nitrate reductase genes were adept at nitrate-dependent anaerobic corrosion of metallic iron and carbon steel.</title>
        <authorList>
            <person name="Iino T."/>
            <person name="Shono N."/>
            <person name="Ito K."/>
            <person name="Nakamura R."/>
            <person name="Sueoka K."/>
            <person name="Harayama S."/>
            <person name="Ohkuma M."/>
        </authorList>
    </citation>
    <scope>NUCLEOTIDE SEQUENCE [LARGE SCALE GENOMIC DNA]</scope>
    <source>
        <strain evidence="2 3">JCM 13498</strain>
    </source>
</reference>
<accession>A0A5M4B312</accession>
<dbReference type="CDD" id="cd14728">
    <property type="entry name" value="Ere-like"/>
    <property type="match status" value="1"/>
</dbReference>
<dbReference type="Gene3D" id="3.40.1660.10">
    <property type="entry name" value="EreA-like (biosynthetic domain)"/>
    <property type="match status" value="2"/>
</dbReference>
<protein>
    <recommendedName>
        <fullName evidence="4">Erythromycin esterase</fullName>
    </recommendedName>
</protein>
<dbReference type="OrthoDB" id="9810066at2"/>
<keyword evidence="3" id="KW-1185">Reference proteome</keyword>
<comment type="caution">
    <text evidence="2">The sequence shown here is derived from an EMBL/GenBank/DDBJ whole genome shotgun (WGS) entry which is preliminary data.</text>
</comment>
<evidence type="ECO:0000313" key="3">
    <source>
        <dbReference type="Proteomes" id="UP000391834"/>
    </source>
</evidence>
<dbReference type="AlphaFoldDB" id="A0A5M4B312"/>
<dbReference type="PANTHER" id="PTHR31299:SF0">
    <property type="entry name" value="ESTERASE, PUTATIVE (AFU_ORTHOLOGUE AFUA_1G05850)-RELATED"/>
    <property type="match status" value="1"/>
</dbReference>
<evidence type="ECO:0000256" key="1">
    <source>
        <dbReference type="SAM" id="SignalP"/>
    </source>
</evidence>
<dbReference type="GO" id="GO:0046677">
    <property type="term" value="P:response to antibiotic"/>
    <property type="evidence" value="ECO:0007669"/>
    <property type="project" value="InterPro"/>
</dbReference>
<dbReference type="Proteomes" id="UP000391834">
    <property type="component" value="Unassembled WGS sequence"/>
</dbReference>
<dbReference type="InterPro" id="IPR052036">
    <property type="entry name" value="Hydrolase/PRTase-associated"/>
</dbReference>
<dbReference type="PANTHER" id="PTHR31299">
    <property type="entry name" value="ESTERASE, PUTATIVE (AFU_ORTHOLOGUE AFUA_1G05850)-RELATED"/>
    <property type="match status" value="1"/>
</dbReference>
<dbReference type="InterPro" id="IPR007815">
    <property type="entry name" value="Emycin_Estase"/>
</dbReference>
<sequence>MKSKQILIYLFLVTGIVALQSCANENSVIRKNTYAVDSISPSDENYADLSFLKNILKDKKIVLLGEAGHGDGAAFEAKTRLIKYLHENLHYNVLAFEGATPFDLLYASVVIEKGKTSRAAQLQLAKALYMAWSISREFQAMGAYIGQNIDSLSIEGIDDNFAVTNYAHFFPRFLDWSCHISRDHPEIDYQNFLNQYNLIITENFHLTNNSSFNFDSFIHDIGVLKEIVNKSDISTPKTKDYLSLELDNLNAYVGEIRMGLKASVPYRDKRMAENLSWMIDNYYPNEKVIVWTANVHAAKHLNEAIYKKGDDLYQQLIPLGQLLADKYGEDKVYSIACTSSEGSTNGGKGVEKISIPRTSWDYQFAHDTKDDYAFVDFSQIRKSEYGDKEFESTVLGYKPHRGKWYHIFDGILFIRKMKPSTFN</sequence>
<feature type="chain" id="PRO_5024400522" description="Erythromycin esterase" evidence="1">
    <location>
        <begin position="24"/>
        <end position="423"/>
    </location>
</feature>
<evidence type="ECO:0008006" key="4">
    <source>
        <dbReference type="Google" id="ProtNLM"/>
    </source>
</evidence>